<organism evidence="1 2">
    <name type="scientific">Russula ochroleuca</name>
    <dbReference type="NCBI Taxonomy" id="152965"/>
    <lineage>
        <taxon>Eukaryota</taxon>
        <taxon>Fungi</taxon>
        <taxon>Dikarya</taxon>
        <taxon>Basidiomycota</taxon>
        <taxon>Agaricomycotina</taxon>
        <taxon>Agaricomycetes</taxon>
        <taxon>Russulales</taxon>
        <taxon>Russulaceae</taxon>
        <taxon>Russula</taxon>
    </lineage>
</organism>
<evidence type="ECO:0000313" key="2">
    <source>
        <dbReference type="Proteomes" id="UP000759537"/>
    </source>
</evidence>
<proteinExistence type="predicted"/>
<dbReference type="Proteomes" id="UP000759537">
    <property type="component" value="Unassembled WGS sequence"/>
</dbReference>
<dbReference type="Gene3D" id="2.30.30.100">
    <property type="match status" value="1"/>
</dbReference>
<protein>
    <submittedName>
        <fullName evidence="1">Uncharacterized protein</fullName>
    </submittedName>
</protein>
<dbReference type="EMBL" id="WHVB01000021">
    <property type="protein sequence ID" value="KAF8472183.1"/>
    <property type="molecule type" value="Genomic_DNA"/>
</dbReference>
<dbReference type="OrthoDB" id="268799at2759"/>
<reference evidence="1" key="1">
    <citation type="submission" date="2019-10" db="EMBL/GenBank/DDBJ databases">
        <authorList>
            <consortium name="DOE Joint Genome Institute"/>
            <person name="Kuo A."/>
            <person name="Miyauchi S."/>
            <person name="Kiss E."/>
            <person name="Drula E."/>
            <person name="Kohler A."/>
            <person name="Sanchez-Garcia M."/>
            <person name="Andreopoulos B."/>
            <person name="Barry K.W."/>
            <person name="Bonito G."/>
            <person name="Buee M."/>
            <person name="Carver A."/>
            <person name="Chen C."/>
            <person name="Cichocki N."/>
            <person name="Clum A."/>
            <person name="Culley D."/>
            <person name="Crous P.W."/>
            <person name="Fauchery L."/>
            <person name="Girlanda M."/>
            <person name="Hayes R."/>
            <person name="Keri Z."/>
            <person name="LaButti K."/>
            <person name="Lipzen A."/>
            <person name="Lombard V."/>
            <person name="Magnuson J."/>
            <person name="Maillard F."/>
            <person name="Morin E."/>
            <person name="Murat C."/>
            <person name="Nolan M."/>
            <person name="Ohm R."/>
            <person name="Pangilinan J."/>
            <person name="Pereira M."/>
            <person name="Perotto S."/>
            <person name="Peter M."/>
            <person name="Riley R."/>
            <person name="Sitrit Y."/>
            <person name="Stielow B."/>
            <person name="Szollosi G."/>
            <person name="Zifcakova L."/>
            <person name="Stursova M."/>
            <person name="Spatafora J.W."/>
            <person name="Tedersoo L."/>
            <person name="Vaario L.-M."/>
            <person name="Yamada A."/>
            <person name="Yan M."/>
            <person name="Wang P."/>
            <person name="Xu J."/>
            <person name="Bruns T."/>
            <person name="Baldrian P."/>
            <person name="Vilgalys R."/>
            <person name="Henrissat B."/>
            <person name="Grigoriev I.V."/>
            <person name="Hibbett D."/>
            <person name="Nagy L.G."/>
            <person name="Martin F.M."/>
        </authorList>
    </citation>
    <scope>NUCLEOTIDE SEQUENCE</scope>
    <source>
        <strain evidence="1">Prilba</strain>
    </source>
</reference>
<name>A0A9P5K049_9AGAM</name>
<reference evidence="1" key="2">
    <citation type="journal article" date="2020" name="Nat. Commun.">
        <title>Large-scale genome sequencing of mycorrhizal fungi provides insights into the early evolution of symbiotic traits.</title>
        <authorList>
            <person name="Miyauchi S."/>
            <person name="Kiss E."/>
            <person name="Kuo A."/>
            <person name="Drula E."/>
            <person name="Kohler A."/>
            <person name="Sanchez-Garcia M."/>
            <person name="Morin E."/>
            <person name="Andreopoulos B."/>
            <person name="Barry K.W."/>
            <person name="Bonito G."/>
            <person name="Buee M."/>
            <person name="Carver A."/>
            <person name="Chen C."/>
            <person name="Cichocki N."/>
            <person name="Clum A."/>
            <person name="Culley D."/>
            <person name="Crous P.W."/>
            <person name="Fauchery L."/>
            <person name="Girlanda M."/>
            <person name="Hayes R.D."/>
            <person name="Keri Z."/>
            <person name="LaButti K."/>
            <person name="Lipzen A."/>
            <person name="Lombard V."/>
            <person name="Magnuson J."/>
            <person name="Maillard F."/>
            <person name="Murat C."/>
            <person name="Nolan M."/>
            <person name="Ohm R.A."/>
            <person name="Pangilinan J."/>
            <person name="Pereira M.F."/>
            <person name="Perotto S."/>
            <person name="Peter M."/>
            <person name="Pfister S."/>
            <person name="Riley R."/>
            <person name="Sitrit Y."/>
            <person name="Stielow J.B."/>
            <person name="Szollosi G."/>
            <person name="Zifcakova L."/>
            <person name="Stursova M."/>
            <person name="Spatafora J.W."/>
            <person name="Tedersoo L."/>
            <person name="Vaario L.M."/>
            <person name="Yamada A."/>
            <person name="Yan M."/>
            <person name="Wang P."/>
            <person name="Xu J."/>
            <person name="Bruns T."/>
            <person name="Baldrian P."/>
            <person name="Vilgalys R."/>
            <person name="Dunand C."/>
            <person name="Henrissat B."/>
            <person name="Grigoriev I.V."/>
            <person name="Hibbett D."/>
            <person name="Nagy L.G."/>
            <person name="Martin F.M."/>
        </authorList>
    </citation>
    <scope>NUCLEOTIDE SEQUENCE</scope>
    <source>
        <strain evidence="1">Prilba</strain>
    </source>
</reference>
<comment type="caution">
    <text evidence="1">The sequence shown here is derived from an EMBL/GenBank/DDBJ whole genome shotgun (WGS) entry which is preliminary data.</text>
</comment>
<accession>A0A9P5K049</accession>
<keyword evidence="2" id="KW-1185">Reference proteome</keyword>
<gene>
    <name evidence="1" type="ORF">DFH94DRAFT_767029</name>
</gene>
<evidence type="ECO:0000313" key="1">
    <source>
        <dbReference type="EMBL" id="KAF8472183.1"/>
    </source>
</evidence>
<sequence>MNIALEQTEEHVFGTVTNRYGDVFIHGNSGPMTSLALLLLDALCTVLFISGTEPL</sequence>
<dbReference type="AlphaFoldDB" id="A0A9P5K049"/>